<dbReference type="GO" id="GO:0005524">
    <property type="term" value="F:ATP binding"/>
    <property type="evidence" value="ECO:0007669"/>
    <property type="project" value="InterPro"/>
</dbReference>
<dbReference type="InterPro" id="IPR008271">
    <property type="entry name" value="Ser/Thr_kinase_AS"/>
</dbReference>
<dbReference type="InterPro" id="IPR000719">
    <property type="entry name" value="Prot_kinase_dom"/>
</dbReference>
<accession>A0A8J5MHH7</accession>
<dbReference type="PROSITE" id="PS50011">
    <property type="entry name" value="PROTEIN_KINASE_DOM"/>
    <property type="match status" value="2"/>
</dbReference>
<comment type="caution">
    <text evidence="2">The sequence shown here is derived from an EMBL/GenBank/DDBJ whole genome shotgun (WGS) entry which is preliminary data.</text>
</comment>
<proteinExistence type="predicted"/>
<sequence>MINPWRSWGNLIDSKVEGSSRWHSGHDHVLQTSDRIGDFLVTQLRNASRSSQADEVLAEWGRDIHERLADYEQQSRLLVKLASTGKVVQVLEMGIKTTLDVLGIVDSEVENKWKLELQKEREQRVDMYRCLLRDGGQFESEMGGEEQQLELLTLMKHGVDKFGDVLSPVEMDLITQVFDEVVRSSNIVVWTIPDWFATDERGWSRSDKSFIAQEEACLRHVETWAPLHHPHVRKFYGACHVGRPYVIHELTVSRYPGINSWFYMFGCALGLKYVHESGLVHEKLSFDNLQSLYEFKGMLSGFGLTRIDGETSIEADVFAFGLVMFEFLVDSFSKDDAELEEFKRTQRLPECRPIFFNEDQWNLLIEMCADNPDERLNMIEVTHTLGSIHSQADQDIWSDEEDFGSSPPSVDNVDAYILPDAGITISEALQHADEMCDEVEDLIVINRPVYNRLLDVYEQLAAVEDSLPLTLVEDYGSIVWRFYLRLEARSQGDYSQVATLCAANTIANRNYGLHHDIDRLILSTKYLQNNAAIHHWQPHWKQTTQWQQEALQKCMENPGEVLDGVEDNKAEAIALLQYEAMNHTGNTTHVPRWLIPPHQIELGQHLADGSFGAVYLGKWFNTDVVVKQVLTNQADRENRKQFFHEVNLWASLNHDNLIKLYGACHEGQPFFVCERADDGTLVKYSEERRQFPTWRAIWEAAKGLEYLHERGIVHGDLKGNNILVCDGTAKLADFGLSVFAKAGNSGGAIGAFRWKAPECLAGSGPTLTSDIYSFAMCIIEVISGDFPWGKTMQDSAVVSNVLHKRKMPRRPKGFTDDQWDLVTRMCTFDPQSRPNATALVHLLWKFA</sequence>
<evidence type="ECO:0000313" key="3">
    <source>
        <dbReference type="Proteomes" id="UP000709295"/>
    </source>
</evidence>
<organism evidence="2 3">
    <name type="scientific">Phytophthora aleatoria</name>
    <dbReference type="NCBI Taxonomy" id="2496075"/>
    <lineage>
        <taxon>Eukaryota</taxon>
        <taxon>Sar</taxon>
        <taxon>Stramenopiles</taxon>
        <taxon>Oomycota</taxon>
        <taxon>Peronosporomycetes</taxon>
        <taxon>Peronosporales</taxon>
        <taxon>Peronosporaceae</taxon>
        <taxon>Phytophthora</taxon>
    </lineage>
</organism>
<dbReference type="AlphaFoldDB" id="A0A8J5MHH7"/>
<dbReference type="SMART" id="SM00220">
    <property type="entry name" value="S_TKc"/>
    <property type="match status" value="1"/>
</dbReference>
<protein>
    <recommendedName>
        <fullName evidence="1">Protein kinase domain-containing protein</fullName>
    </recommendedName>
</protein>
<evidence type="ECO:0000259" key="1">
    <source>
        <dbReference type="PROSITE" id="PS50011"/>
    </source>
</evidence>
<feature type="domain" description="Protein kinase" evidence="1">
    <location>
        <begin position="151"/>
        <end position="392"/>
    </location>
</feature>
<dbReference type="PANTHER" id="PTHR44329:SF214">
    <property type="entry name" value="PROTEIN KINASE DOMAIN-CONTAINING PROTEIN"/>
    <property type="match status" value="1"/>
</dbReference>
<feature type="domain" description="Protein kinase" evidence="1">
    <location>
        <begin position="600"/>
        <end position="844"/>
    </location>
</feature>
<keyword evidence="3" id="KW-1185">Reference proteome</keyword>
<dbReference type="GO" id="GO:0004674">
    <property type="term" value="F:protein serine/threonine kinase activity"/>
    <property type="evidence" value="ECO:0007669"/>
    <property type="project" value="TreeGrafter"/>
</dbReference>
<dbReference type="PANTHER" id="PTHR44329">
    <property type="entry name" value="SERINE/THREONINE-PROTEIN KINASE TNNI3K-RELATED"/>
    <property type="match status" value="1"/>
</dbReference>
<dbReference type="InterPro" id="IPR001245">
    <property type="entry name" value="Ser-Thr/Tyr_kinase_cat_dom"/>
</dbReference>
<reference evidence="2" key="1">
    <citation type="submission" date="2021-01" db="EMBL/GenBank/DDBJ databases">
        <title>Phytophthora aleatoria, a newly-described species from Pinus radiata is distinct from Phytophthora cactorum isolates based on comparative genomics.</title>
        <authorList>
            <person name="Mcdougal R."/>
            <person name="Panda P."/>
            <person name="Williams N."/>
            <person name="Studholme D.J."/>
        </authorList>
    </citation>
    <scope>NUCLEOTIDE SEQUENCE</scope>
    <source>
        <strain evidence="2">NZFS 4037</strain>
    </source>
</reference>
<dbReference type="EMBL" id="JAENGY010000112">
    <property type="protein sequence ID" value="KAG6973424.1"/>
    <property type="molecule type" value="Genomic_DNA"/>
</dbReference>
<dbReference type="PROSITE" id="PS00108">
    <property type="entry name" value="PROTEIN_KINASE_ST"/>
    <property type="match status" value="1"/>
</dbReference>
<dbReference type="Pfam" id="PF07714">
    <property type="entry name" value="PK_Tyr_Ser-Thr"/>
    <property type="match status" value="1"/>
</dbReference>
<name>A0A8J5MHH7_9STRA</name>
<evidence type="ECO:0000313" key="2">
    <source>
        <dbReference type="EMBL" id="KAG6973424.1"/>
    </source>
</evidence>
<dbReference type="InterPro" id="IPR051681">
    <property type="entry name" value="Ser/Thr_Kinases-Pseudokinases"/>
</dbReference>
<gene>
    <name evidence="2" type="ORF">JG688_00003543</name>
</gene>
<dbReference type="Proteomes" id="UP000709295">
    <property type="component" value="Unassembled WGS sequence"/>
</dbReference>